<evidence type="ECO:0000313" key="1">
    <source>
        <dbReference type="EMBL" id="MBB6481677.1"/>
    </source>
</evidence>
<evidence type="ECO:0000313" key="2">
    <source>
        <dbReference type="Proteomes" id="UP000587760"/>
    </source>
</evidence>
<dbReference type="AlphaFoldDB" id="A0A841REP8"/>
<protein>
    <submittedName>
        <fullName evidence="1">Uncharacterized protein</fullName>
    </submittedName>
</protein>
<sequence>MNSEKPGADPEDREFSNIVGTWTINPAGKVKPLIY</sequence>
<name>A0A841REP8_9SPIO</name>
<gene>
    <name evidence="1" type="ORF">HNR50_003357</name>
</gene>
<organism evidence="1 2">
    <name type="scientific">Spirochaeta isovalerica</name>
    <dbReference type="NCBI Taxonomy" id="150"/>
    <lineage>
        <taxon>Bacteria</taxon>
        <taxon>Pseudomonadati</taxon>
        <taxon>Spirochaetota</taxon>
        <taxon>Spirochaetia</taxon>
        <taxon>Spirochaetales</taxon>
        <taxon>Spirochaetaceae</taxon>
        <taxon>Spirochaeta</taxon>
    </lineage>
</organism>
<accession>A0A841REP8</accession>
<reference evidence="1 2" key="1">
    <citation type="submission" date="2020-08" db="EMBL/GenBank/DDBJ databases">
        <title>Genomic Encyclopedia of Type Strains, Phase IV (KMG-IV): sequencing the most valuable type-strain genomes for metagenomic binning, comparative biology and taxonomic classification.</title>
        <authorList>
            <person name="Goeker M."/>
        </authorList>
    </citation>
    <scope>NUCLEOTIDE SEQUENCE [LARGE SCALE GENOMIC DNA]</scope>
    <source>
        <strain evidence="1 2">DSM 2461</strain>
    </source>
</reference>
<keyword evidence="2" id="KW-1185">Reference proteome</keyword>
<comment type="caution">
    <text evidence="1">The sequence shown here is derived from an EMBL/GenBank/DDBJ whole genome shotgun (WGS) entry which is preliminary data.</text>
</comment>
<dbReference type="Proteomes" id="UP000587760">
    <property type="component" value="Unassembled WGS sequence"/>
</dbReference>
<proteinExistence type="predicted"/>
<dbReference type="EMBL" id="JACHGJ010000007">
    <property type="protein sequence ID" value="MBB6481677.1"/>
    <property type="molecule type" value="Genomic_DNA"/>
</dbReference>